<dbReference type="GO" id="GO:0016491">
    <property type="term" value="F:oxidoreductase activity"/>
    <property type="evidence" value="ECO:0007669"/>
    <property type="project" value="UniProtKB-KW"/>
</dbReference>
<dbReference type="InterPro" id="IPR016169">
    <property type="entry name" value="FAD-bd_PCMH_sub2"/>
</dbReference>
<dbReference type="EMBL" id="AGUE01000040">
    <property type="protein sequence ID" value="EHL02075.1"/>
    <property type="molecule type" value="Genomic_DNA"/>
</dbReference>
<keyword evidence="5" id="KW-0560">Oxidoreductase</keyword>
<feature type="signal peptide" evidence="6">
    <location>
        <begin position="1"/>
        <end position="22"/>
    </location>
</feature>
<evidence type="ECO:0000256" key="3">
    <source>
        <dbReference type="ARBA" id="ARBA00022630"/>
    </source>
</evidence>
<dbReference type="PROSITE" id="PS51387">
    <property type="entry name" value="FAD_PCMH"/>
    <property type="match status" value="1"/>
</dbReference>
<dbReference type="InterPro" id="IPR036318">
    <property type="entry name" value="FAD-bd_PCMH-like_sf"/>
</dbReference>
<name>H0EHP6_GLAL7</name>
<keyword evidence="4" id="KW-0274">FAD</keyword>
<evidence type="ECO:0000313" key="8">
    <source>
        <dbReference type="EMBL" id="EHL02075.1"/>
    </source>
</evidence>
<dbReference type="OrthoDB" id="9983560at2759"/>
<feature type="chain" id="PRO_5003532460" evidence="6">
    <location>
        <begin position="23"/>
        <end position="246"/>
    </location>
</feature>
<dbReference type="Pfam" id="PF01565">
    <property type="entry name" value="FAD_binding_4"/>
    <property type="match status" value="1"/>
</dbReference>
<dbReference type="GO" id="GO:0071949">
    <property type="term" value="F:FAD binding"/>
    <property type="evidence" value="ECO:0007669"/>
    <property type="project" value="InterPro"/>
</dbReference>
<accession>H0EHP6</accession>
<dbReference type="AlphaFoldDB" id="H0EHP6"/>
<dbReference type="InterPro" id="IPR006094">
    <property type="entry name" value="Oxid_FAD_bind_N"/>
</dbReference>
<proteinExistence type="inferred from homology"/>
<keyword evidence="3" id="KW-0285">Flavoprotein</keyword>
<dbReference type="Proteomes" id="UP000005446">
    <property type="component" value="Unassembled WGS sequence"/>
</dbReference>
<dbReference type="InParanoid" id="H0EHP6"/>
<evidence type="ECO:0000256" key="1">
    <source>
        <dbReference type="ARBA" id="ARBA00001974"/>
    </source>
</evidence>
<evidence type="ECO:0000256" key="4">
    <source>
        <dbReference type="ARBA" id="ARBA00022827"/>
    </source>
</evidence>
<organism evidence="8 9">
    <name type="scientific">Glarea lozoyensis (strain ATCC 74030 / MF5533)</name>
    <dbReference type="NCBI Taxonomy" id="1104152"/>
    <lineage>
        <taxon>Eukaryota</taxon>
        <taxon>Fungi</taxon>
        <taxon>Dikarya</taxon>
        <taxon>Ascomycota</taxon>
        <taxon>Pezizomycotina</taxon>
        <taxon>Leotiomycetes</taxon>
        <taxon>Helotiales</taxon>
        <taxon>Helotiaceae</taxon>
        <taxon>Glarea</taxon>
    </lineage>
</organism>
<comment type="cofactor">
    <cofactor evidence="1">
        <name>FAD</name>
        <dbReference type="ChEBI" id="CHEBI:57692"/>
    </cofactor>
</comment>
<gene>
    <name evidence="8" type="ORF">M7I_2030</name>
</gene>
<comment type="similarity">
    <text evidence="2">Belongs to the oxygen-dependent FAD-linked oxidoreductase family.</text>
</comment>
<reference evidence="8 9" key="1">
    <citation type="journal article" date="2012" name="Eukaryot. Cell">
        <title>Genome sequence of the fungus Glarea lozoyensis: the first genome sequence of a species from the Helotiaceae family.</title>
        <authorList>
            <person name="Youssar L."/>
            <person name="Gruening B.A."/>
            <person name="Erxleben A."/>
            <person name="Guenther S."/>
            <person name="Huettel W."/>
        </authorList>
    </citation>
    <scope>NUCLEOTIDE SEQUENCE [LARGE SCALE GENOMIC DNA]</scope>
    <source>
        <strain evidence="9">ATCC 74030 / MF5533</strain>
    </source>
</reference>
<dbReference type="InterPro" id="IPR016166">
    <property type="entry name" value="FAD-bd_PCMH"/>
</dbReference>
<dbReference type="InterPro" id="IPR050416">
    <property type="entry name" value="FAD-linked_Oxidoreductase"/>
</dbReference>
<dbReference type="Gene3D" id="3.30.465.10">
    <property type="match status" value="1"/>
</dbReference>
<dbReference type="HOGENOM" id="CLU_066494_0_0_1"/>
<evidence type="ECO:0000256" key="6">
    <source>
        <dbReference type="SAM" id="SignalP"/>
    </source>
</evidence>
<feature type="domain" description="FAD-binding PCMH-type" evidence="7">
    <location>
        <begin position="52"/>
        <end position="230"/>
    </location>
</feature>
<keyword evidence="9" id="KW-1185">Reference proteome</keyword>
<dbReference type="PANTHER" id="PTHR42973">
    <property type="entry name" value="BINDING OXIDOREDUCTASE, PUTATIVE (AFU_ORTHOLOGUE AFUA_1G17690)-RELATED"/>
    <property type="match status" value="1"/>
</dbReference>
<keyword evidence="6" id="KW-0732">Signal</keyword>
<evidence type="ECO:0000259" key="7">
    <source>
        <dbReference type="PROSITE" id="PS51387"/>
    </source>
</evidence>
<comment type="caution">
    <text evidence="8">The sequence shown here is derived from an EMBL/GenBank/DDBJ whole genome shotgun (WGS) entry which is preliminary data.</text>
</comment>
<dbReference type="PANTHER" id="PTHR42973:SF39">
    <property type="entry name" value="FAD-BINDING PCMH-TYPE DOMAIN-CONTAINING PROTEIN"/>
    <property type="match status" value="1"/>
</dbReference>
<evidence type="ECO:0000256" key="2">
    <source>
        <dbReference type="ARBA" id="ARBA00005466"/>
    </source>
</evidence>
<dbReference type="SUPFAM" id="SSF56176">
    <property type="entry name" value="FAD-binding/transporter-associated domain-like"/>
    <property type="match status" value="1"/>
</dbReference>
<evidence type="ECO:0000256" key="5">
    <source>
        <dbReference type="ARBA" id="ARBA00023002"/>
    </source>
</evidence>
<protein>
    <submittedName>
        <fullName evidence="8">Putative 6-hydroxy-D-nicotine oxidase</fullName>
    </submittedName>
</protein>
<evidence type="ECO:0000313" key="9">
    <source>
        <dbReference type="Proteomes" id="UP000005446"/>
    </source>
</evidence>
<sequence>MILTRSFHLLATACWFTTQILGDLTCKTTPLDSNWPSDADWTALNVSINGTLIRSAPYVVNATTEAQIAVAAAWASERNIRLVIKGTGHDLNGRGAYSLSIWTHNFRNIQFNASWPLPGCNKTEDVVIAGSGNIWHDVLLAGAKFGKVVVSGGAYDVGLGGFIQGGGHGPLSSTYGLAADQLLQARVITTNGTILVANSAQNQDLLWALRGGGGGQYGIVIEYILKAYPTPSSVVTGGLSLSAPVK</sequence>